<keyword evidence="5 6" id="KW-0472">Membrane</keyword>
<accession>A0A098AX76</accession>
<keyword evidence="4 6" id="KW-1133">Transmembrane helix</keyword>
<feature type="transmembrane region" description="Helical" evidence="6">
    <location>
        <begin position="246"/>
        <end position="265"/>
    </location>
</feature>
<feature type="transmembrane region" description="Helical" evidence="6">
    <location>
        <begin position="46"/>
        <end position="65"/>
    </location>
</feature>
<feature type="transmembrane region" description="Helical" evidence="6">
    <location>
        <begin position="110"/>
        <end position="126"/>
    </location>
</feature>
<evidence type="ECO:0000256" key="5">
    <source>
        <dbReference type="ARBA" id="ARBA00023136"/>
    </source>
</evidence>
<organism evidence="8">
    <name type="scientific">Desulfitobacterium hafniense</name>
    <name type="common">Desulfitobacterium frappieri</name>
    <dbReference type="NCBI Taxonomy" id="49338"/>
    <lineage>
        <taxon>Bacteria</taxon>
        <taxon>Bacillati</taxon>
        <taxon>Bacillota</taxon>
        <taxon>Clostridia</taxon>
        <taxon>Eubacteriales</taxon>
        <taxon>Desulfitobacteriaceae</taxon>
        <taxon>Desulfitobacterium</taxon>
    </lineage>
</organism>
<feature type="transmembrane region" description="Helical" evidence="6">
    <location>
        <begin position="85"/>
        <end position="103"/>
    </location>
</feature>
<feature type="transmembrane region" description="Helical" evidence="6">
    <location>
        <begin position="175"/>
        <end position="195"/>
    </location>
</feature>
<keyword evidence="2" id="KW-1003">Cell membrane</keyword>
<dbReference type="Pfam" id="PF02690">
    <property type="entry name" value="Na_Pi_cotrans"/>
    <property type="match status" value="2"/>
</dbReference>
<feature type="domain" description="PhoU" evidence="7">
    <location>
        <begin position="360"/>
        <end position="446"/>
    </location>
</feature>
<evidence type="ECO:0000256" key="2">
    <source>
        <dbReference type="ARBA" id="ARBA00022475"/>
    </source>
</evidence>
<dbReference type="Pfam" id="PF01895">
    <property type="entry name" value="PhoU"/>
    <property type="match status" value="2"/>
</dbReference>
<reference evidence="8" key="1">
    <citation type="submission" date="2014-07" db="EMBL/GenBank/DDBJ databases">
        <authorList>
            <person name="Hornung V.Bastian."/>
        </authorList>
    </citation>
    <scope>NUCLEOTIDE SEQUENCE</scope>
    <source>
        <strain evidence="8">PCE-S</strain>
    </source>
</reference>
<sequence length="559" mass="60995">MDVQTMLFHFLGGLGLFLYGIKSMSDGLQAVAGDRLRVILEKGTKTPLRGVLTGLIVTGLIQSSSGTTVLTVGLVNAGLLNLRQAIGIIMGANIGTTVTAYLIGIKLEDYALPIIAVGVLILFFIKNKRLTYFGQVLLGFGLLFYGMSIMGDGLGPLKESAYFIGLMSNVDNNPLLGVLIGTVFTCIVQSSSATIGVLQELANQGVVTYQQAVPILFGDNIGTTITALLAGIGASVSARRAAATHFLFNFIGTFIFLPLTILGIFPLMVEQFTNFIAFLIPGGGGWETLAIKMKIAQTHGLFNMTNTLMQLPFVGVLAAIVTKLIPEKDEVVVDANAQYLDRRFFGNPSVALANASREVMHMGKVAGQAVDNAMNYFFKRQSANRQYVIQMESATDRLENQITEYVLKATSGTNLTKEQSDQRYRVLQVIGDMERVGDHSVNLIELTDYALENKVKFSEEAQKDLMEMFANVQDIYQASLDALQKNDVELAKKVLEYDDVIDEMEAKLRDGHIHRLNEGTCNGSYGAVFLNIISNLERIGDHSVNIAKYAMAEPKHKLT</sequence>
<dbReference type="NCBIfam" id="NF037997">
    <property type="entry name" value="Na_Pi_symport"/>
    <property type="match status" value="1"/>
</dbReference>
<dbReference type="InterPro" id="IPR004633">
    <property type="entry name" value="NaPi_cotrn-rel/YqeW-like"/>
</dbReference>
<dbReference type="GO" id="GO:0005436">
    <property type="term" value="F:sodium:phosphate symporter activity"/>
    <property type="evidence" value="ECO:0007669"/>
    <property type="project" value="InterPro"/>
</dbReference>
<evidence type="ECO:0000259" key="7">
    <source>
        <dbReference type="Pfam" id="PF01895"/>
    </source>
</evidence>
<dbReference type="InterPro" id="IPR003841">
    <property type="entry name" value="Na/Pi_transpt"/>
</dbReference>
<dbReference type="SUPFAM" id="SSF109755">
    <property type="entry name" value="PhoU-like"/>
    <property type="match status" value="1"/>
</dbReference>
<dbReference type="InterPro" id="IPR038078">
    <property type="entry name" value="PhoU-like_sf"/>
</dbReference>
<gene>
    <name evidence="8" type="ORF">DPCES_0324</name>
</gene>
<dbReference type="PATRIC" id="fig|49338.4.peg.345"/>
<protein>
    <submittedName>
        <fullName evidence="8">Na/Pi-cotransporter II-related protein</fullName>
    </submittedName>
</protein>
<dbReference type="PANTHER" id="PTHR10010:SF46">
    <property type="entry name" value="SODIUM-DEPENDENT PHOSPHATE TRANSPORT PROTEIN 2B"/>
    <property type="match status" value="1"/>
</dbReference>
<dbReference type="GO" id="GO:0005886">
    <property type="term" value="C:plasma membrane"/>
    <property type="evidence" value="ECO:0007669"/>
    <property type="project" value="UniProtKB-SubCell"/>
</dbReference>
<feature type="transmembrane region" description="Helical" evidence="6">
    <location>
        <begin position="132"/>
        <end position="154"/>
    </location>
</feature>
<evidence type="ECO:0000256" key="1">
    <source>
        <dbReference type="ARBA" id="ARBA00004651"/>
    </source>
</evidence>
<dbReference type="InterPro" id="IPR026022">
    <property type="entry name" value="PhoU_dom"/>
</dbReference>
<evidence type="ECO:0000256" key="4">
    <source>
        <dbReference type="ARBA" id="ARBA00022989"/>
    </source>
</evidence>
<feature type="transmembrane region" description="Helical" evidence="6">
    <location>
        <begin position="6"/>
        <end position="25"/>
    </location>
</feature>
<name>A0A098AX76_DESHA</name>
<evidence type="ECO:0000256" key="6">
    <source>
        <dbReference type="SAM" id="Phobius"/>
    </source>
</evidence>
<dbReference type="Gene3D" id="1.20.58.220">
    <property type="entry name" value="Phosphate transport system protein phou homolog 2, domain 2"/>
    <property type="match status" value="1"/>
</dbReference>
<dbReference type="EMBL" id="LK996017">
    <property type="protein sequence ID" value="CDX00211.1"/>
    <property type="molecule type" value="Genomic_DNA"/>
</dbReference>
<feature type="domain" description="PhoU" evidence="7">
    <location>
        <begin position="465"/>
        <end position="549"/>
    </location>
</feature>
<keyword evidence="3 6" id="KW-0812">Transmembrane</keyword>
<proteinExistence type="predicted"/>
<evidence type="ECO:0000313" key="8">
    <source>
        <dbReference type="EMBL" id="CDX00211.1"/>
    </source>
</evidence>
<evidence type="ECO:0000256" key="3">
    <source>
        <dbReference type="ARBA" id="ARBA00022692"/>
    </source>
</evidence>
<dbReference type="AlphaFoldDB" id="A0A098AX76"/>
<dbReference type="RefSeq" id="WP_005808981.1">
    <property type="nucleotide sequence ID" value="NZ_CABKQQ010000018.1"/>
</dbReference>
<comment type="subcellular location">
    <subcellularLocation>
        <location evidence="1">Cell membrane</location>
        <topology evidence="1">Multi-pass membrane protein</topology>
    </subcellularLocation>
</comment>
<dbReference type="NCBIfam" id="TIGR00704">
    <property type="entry name" value="NaPi_cotrn_rel"/>
    <property type="match status" value="1"/>
</dbReference>
<dbReference type="GO" id="GO:0044341">
    <property type="term" value="P:sodium-dependent phosphate transport"/>
    <property type="evidence" value="ECO:0007669"/>
    <property type="project" value="InterPro"/>
</dbReference>
<dbReference type="PANTHER" id="PTHR10010">
    <property type="entry name" value="SOLUTE CARRIER FAMILY 34 SODIUM PHOSPHATE , MEMBER 2-RELATED"/>
    <property type="match status" value="1"/>
</dbReference>